<dbReference type="GeneID" id="83211496"/>
<sequence length="3241" mass="367184">MAPEPQPTPMTQEAASRIQSSVDQKGSDATKADQGFKSRVQSAAAKNDNNGATKPYRSGCGGCSSYYSRNQPLYDRVASSKPPMKFNEAQSVVLLVKNPTFRTTTTFSLWLLQQLFLPITLHDHEDIRFLHISDKVSSISLHEKNPATIKDPALYENDYNLDDAIDSPTTPPPPSNACILTPRSRIVTVAEEYSFVFMVDLSSSLATIDVDKGAIMMGSNYTIIKNIIQGLVQPMQIDTPVKEHQHFLPSIRITVIVECSQFGSNMNVVPILAEYPTMRVLLQDAFVSSKNINQVLETLNSGIDQFQRDLVSFRQRLSKRRSRLGYELDVRNDHSGMMDHDVDDEFVDISPPAYEEKGDDKKKQRTSTTKNEPISKAAVSNNNKAPNNDNNNNSRYRQRVKSRTSTIKKDVWGVGKSGSSLSYILHAGSYALSLLPPSGHSSLIIVTDGVVNSSLQDESIVRQLSNEGVECSIVQVGFGNGLSPASNFGFFPDTEILRFIASATGGHYMHAEDCPDLNSMNTTTTTTTMTDTDNGTTTILANTYQKRFLIQHITLHRPANVERPRSWINNTSLPTAPTSAEYIDTRRLFMDGLATPQVGPFPWDPRAESRPIDTHLLRYQEYSLPPSVRQVVAARTRQGFYISSVALDRSRARRAIHTAAAAADFGGFSYTKERLLITLTLEWQPDFTIEYRIRSGLSLNWSSYLSNLTAQCPENDLLDSVSNPRAEILIRTTTTFSHMLQNWDAFQRRCQVMGIVTGGIGVGDVSGSSTGFLKIGRLKKFLARIFETDQHLYALLTTRRRNNGDDHDDFRTVWEKLDQSDYRLQTSCWYDVHGFDLVLFPHHPHPLSSLEPIHHVLQKMNDVLQHWADFVSGDGDGGVHVRLMDDDGVTAFAARSKCISFCEVRLLQENARVVHVRLHFFNLRTSIRHKIIHELKEILCKPDPADMYLADLAIKDPHAAGAASWEYLEQIRVVMRPLSILLMRDPEHYFFTSTDKDHQLAEFIRPVGWGRGEFIVGNYMRRHTCYWDTSLPGTEYLANNGLTSLRQIGFDKLCNARAAQGYALISSRDGACHFYKEFKHGSAVFSSQYFVWREGHKGMLTTELWTEPVTHDRLDVQIDLYAGDKDIVTKLMTFDWTFALSHEPAAATSAFESIREQGLDDTLLTKYHIKHTMLYDISSIMESAPFSLVLYPFPGFAYGGDYNATQQVAWLEADKDVTTTTTTTPKEAISTHEPRISNTRGGGESSHHHHHYRNAAVCVCPRPDKLFLDCRDVIASLSPAHMDMTLLHYFFVQIMSVFADYELPVGSKTTSEGLDVMQILMRHDSKAIEESTLHLSRDIRGTQCFIKTFGPSTFVVICMASLDTFINRFKGDQDTTSSSTFRRMGLAMFECHRSLAGLHMHDDESGGGETTTTTMDNNTTTTTEQQHPTITTKSYEDVLVNGVGSAIRPWLSSGGRASNENEEGLVSDYRLRLIQNISDIYSRAFTKSVYTSLLYGNAVKNDDLEKVLEVCEETVLETDLTGYLNVQSLLKRRGRSNFEEIQLARQRFNTVLAHYFEPVMTENMRNLYCYRPPHAKNDASKRSMYLADIAVCAHSPLLLRLEYVLRDRKRREMAFPLVDLPYSYQGVSPSNNQEFNFEPDLIGTTTSPVASMDGTSATLRLICMTLPETMYDPVNVLSSHLKGCPAEHTAVHNQTSLLASGKRDSEALSALPEEKRNALLETKTRIMWLLTEEIMHGLLRAGPVSEPVVRYIESQLMKKNPFVDFPTTITIPLSFVKNQNQSRRVFLEQLEHNTTSLYRLVRVGNCFYASDNGFFSANYDAITGGDDPIGVIDSYDEGLGISTYNPDENVEEEKAGHDEFCEGLGISIFEPAFGDDDDDDDDDTVEKKKEEEDLEEQSTSQQLYWLLIIPQAHTVQVYFYSKMPQSVNRTEIIRVTKTMINDIMERTNKLVLLYHMNDTRICSKYLIAADEETMRYSSDTSDDDDEDEHHSSSGDNLVEILSTSGEDTSYAPPKKFHPGQFGCEILYTYRYPLHWRLQPNAALNMLATDVLRHFAVKNRPNTFVCMRDDCVVYLTLRESIYTQYTDSETQTLDDTRASSPYGSSSLFTPNDTIAFSHTRGQSSNGNPSNNSQRTSPKAAAATSSPIQSPNARKAPRPSDARELVLEVHGVDLPGWISEELVNLLENRLTAHITLKEVQQFLLRNPNSKLSRADVDFMLPVEKPPALRTLLPLSNSVLGTTEFLHMLRENIIAAGTLRVLSGNSVPSTLRRHRMMHYARKEDPTSDVTLGDLCFYYNCINRGPGVCSDLEMSVGQGAAGIALLLVDAEMVQEATTSSGSSESPMPSDVEIFVESSFGDMNKTQQYLAVDIWTIGQLEAQQLQNHLFGIFRQSICDYAIERSLVDAMFNSVGQEVIDDVVATLMQVLQKAQEWNNPSVNTVTQQLELQPWCVINIIQQLHVEFAELNLDLKPFVSRDDKYQTYTPPSLRTTTAHHSSSLQENRHYLIISGLNDLFSSSREDDVASYLETPAAARMDTRSIHSHHDSITSSIGKSQDNHHRRYFSIMFLDADGFKLYTYNYTKPFLEQAVQRITRTIEQQDARIRMLNNILHQKMGLFHHSEQKELEQQKPELYTAARLTNYNNVLRDAYTEPVHHPDHLIRHGDPFLESYLRGTQLQAAHEKAFKVYSKWATRYSSITSSSQNTEMMTVAELKLILKASRLLHFCRTPLIFSEANSFDAASHITSIFGEHDLRNEKTTLWYEHLARSFMNEYASYLESAGMHLIVNGVSCQENPEELETYLSSFRIADDYLVSSPVVYLMQVFPGGTIMCEAQLTDNFVSVTLYTLHRRYGRLTRAPYGYEQKNDEVHRASFQEFTEECDRFKQKIHVNSFVYDFHLRFIQRSLDDVDAIPDTLHLLNVIKNILSVYHKPPGYARNRVVTGTYEATLDEQVDQLVPSMLRDATKYGFRPLYFDGKPIACFVSSDDVSFHQASTNNAIFRHTLIVTPLAMNDRESNPSSSRHHLHRSGATTSEQQHHHPHGYVGLQYFVLVTYRGWPTTPRYRPDMLEEVLQPASYTLGYVVQRAKTRIDRLIKHVIYALHQDAAWNTLYQAINNTERSDPPDTLIRLATQFHDLDVIATEPPFQQFTQLDLRWIDLFDMLRLFYPMTSGYIEKATSKQLLLFNPNAVLNYFVRFELDLNTKRITITASSKEQRRHVARLDDTEMVFIGNLALTLSYCMWKLSL</sequence>
<name>A0AAD7V7V5_9FUNG</name>
<feature type="compositionally biased region" description="Polar residues" evidence="1">
    <location>
        <begin position="9"/>
        <end position="24"/>
    </location>
</feature>
<feature type="region of interest" description="Disordered" evidence="1">
    <location>
        <begin position="1871"/>
        <end position="1896"/>
    </location>
</feature>
<dbReference type="Proteomes" id="UP001234581">
    <property type="component" value="Unassembled WGS sequence"/>
</dbReference>
<dbReference type="RefSeq" id="XP_058345136.1">
    <property type="nucleotide sequence ID" value="XM_058484148.1"/>
</dbReference>
<evidence type="ECO:0000256" key="1">
    <source>
        <dbReference type="SAM" id="MobiDB-lite"/>
    </source>
</evidence>
<feature type="region of interest" description="Disordered" evidence="1">
    <location>
        <begin position="2091"/>
        <end position="2159"/>
    </location>
</feature>
<feature type="region of interest" description="Disordered" evidence="1">
    <location>
        <begin position="1976"/>
        <end position="1995"/>
    </location>
</feature>
<accession>A0AAD7V7V5</accession>
<feature type="region of interest" description="Disordered" evidence="1">
    <location>
        <begin position="1402"/>
        <end position="1429"/>
    </location>
</feature>
<dbReference type="GO" id="GO:0005777">
    <property type="term" value="C:peroxisome"/>
    <property type="evidence" value="ECO:0007669"/>
    <property type="project" value="InterPro"/>
</dbReference>
<dbReference type="InterPro" id="IPR036465">
    <property type="entry name" value="vWFA_dom_sf"/>
</dbReference>
<reference evidence="2 3" key="1">
    <citation type="submission" date="2023-03" db="EMBL/GenBank/DDBJ databases">
        <title>Genome sequence of Lichtheimia ornata CBS 291.66.</title>
        <authorList>
            <person name="Mohabir J.T."/>
            <person name="Shea T.P."/>
            <person name="Kurbessoian T."/>
            <person name="Berby B."/>
            <person name="Fontaine J."/>
            <person name="Livny J."/>
            <person name="Gnirke A."/>
            <person name="Stajich J.E."/>
            <person name="Cuomo C.A."/>
        </authorList>
    </citation>
    <scope>NUCLEOTIDE SEQUENCE [LARGE SCALE GENOMIC DNA]</scope>
    <source>
        <strain evidence="2">CBS 291.66</strain>
    </source>
</reference>
<organism evidence="2 3">
    <name type="scientific">Lichtheimia ornata</name>
    <dbReference type="NCBI Taxonomy" id="688661"/>
    <lineage>
        <taxon>Eukaryota</taxon>
        <taxon>Fungi</taxon>
        <taxon>Fungi incertae sedis</taxon>
        <taxon>Mucoromycota</taxon>
        <taxon>Mucoromycotina</taxon>
        <taxon>Mucoromycetes</taxon>
        <taxon>Mucorales</taxon>
        <taxon>Lichtheimiaceae</taxon>
        <taxon>Lichtheimia</taxon>
    </lineage>
</organism>
<protein>
    <recommendedName>
        <fullName evidence="4">VWFA domain-containing protein</fullName>
    </recommendedName>
</protein>
<evidence type="ECO:0008006" key="4">
    <source>
        <dbReference type="Google" id="ProtNLM"/>
    </source>
</evidence>
<evidence type="ECO:0000313" key="3">
    <source>
        <dbReference type="Proteomes" id="UP001234581"/>
    </source>
</evidence>
<feature type="region of interest" description="Disordered" evidence="1">
    <location>
        <begin position="333"/>
        <end position="402"/>
    </location>
</feature>
<comment type="caution">
    <text evidence="2">The sequence shown here is derived from an EMBL/GenBank/DDBJ whole genome shotgun (WGS) entry which is preliminary data.</text>
</comment>
<feature type="compositionally biased region" description="Low complexity" evidence="1">
    <location>
        <begin position="2120"/>
        <end position="2132"/>
    </location>
</feature>
<feature type="region of interest" description="Disordered" evidence="1">
    <location>
        <begin position="1"/>
        <end position="55"/>
    </location>
</feature>
<keyword evidence="3" id="KW-1185">Reference proteome</keyword>
<feature type="compositionally biased region" description="Low complexity" evidence="1">
    <location>
        <begin position="381"/>
        <end position="393"/>
    </location>
</feature>
<dbReference type="Gene3D" id="3.40.50.410">
    <property type="entry name" value="von Willebrand factor, type A domain"/>
    <property type="match status" value="1"/>
</dbReference>
<feature type="compositionally biased region" description="Basic and acidic residues" evidence="1">
    <location>
        <begin position="25"/>
        <end position="36"/>
    </location>
</feature>
<gene>
    <name evidence="2" type="ORF">O0I10_004083</name>
</gene>
<proteinExistence type="predicted"/>
<feature type="compositionally biased region" description="Polar residues" evidence="1">
    <location>
        <begin position="2091"/>
        <end position="2119"/>
    </location>
</feature>
<feature type="region of interest" description="Disordered" evidence="1">
    <location>
        <begin position="1221"/>
        <end position="1248"/>
    </location>
</feature>
<feature type="compositionally biased region" description="Low complexity" evidence="1">
    <location>
        <begin position="1410"/>
        <end position="1429"/>
    </location>
</feature>
<dbReference type="SUPFAM" id="SSF53300">
    <property type="entry name" value="vWA-like"/>
    <property type="match status" value="1"/>
</dbReference>
<dbReference type="InterPro" id="IPR033228">
    <property type="entry name" value="SZT2"/>
</dbReference>
<evidence type="ECO:0000313" key="2">
    <source>
        <dbReference type="EMBL" id="KAJ8660223.1"/>
    </source>
</evidence>
<feature type="compositionally biased region" description="Acidic residues" evidence="1">
    <location>
        <begin position="1873"/>
        <end position="1884"/>
    </location>
</feature>
<dbReference type="PANTHER" id="PTHR14918:SF3">
    <property type="entry name" value="KICSTOR COMPLEX PROTEIN SZT2"/>
    <property type="match status" value="1"/>
</dbReference>
<dbReference type="EMBL" id="JARTCD010000014">
    <property type="protein sequence ID" value="KAJ8660223.1"/>
    <property type="molecule type" value="Genomic_DNA"/>
</dbReference>
<dbReference type="PANTHER" id="PTHR14918">
    <property type="entry name" value="KICSTOR COMPLEX PROTEIN SZT2"/>
    <property type="match status" value="1"/>
</dbReference>
<feature type="region of interest" description="Disordered" evidence="1">
    <location>
        <begin position="3008"/>
        <end position="3034"/>
    </location>
</feature>